<evidence type="ECO:0000256" key="3">
    <source>
        <dbReference type="ARBA" id="ARBA00022771"/>
    </source>
</evidence>
<evidence type="ECO:0000256" key="7">
    <source>
        <dbReference type="PROSITE-ProRule" id="PRU00175"/>
    </source>
</evidence>
<dbReference type="PANTHER" id="PTHR45865:SF1">
    <property type="entry name" value="E3 UBIQUITIN-PROTEIN LIGASE SHPRH"/>
    <property type="match status" value="1"/>
</dbReference>
<dbReference type="InterPro" id="IPR059033">
    <property type="entry name" value="C144_05_dom"/>
</dbReference>
<dbReference type="SMART" id="SM00487">
    <property type="entry name" value="DEXDc"/>
    <property type="match status" value="1"/>
</dbReference>
<dbReference type="SMART" id="SM00184">
    <property type="entry name" value="RING"/>
    <property type="match status" value="1"/>
</dbReference>
<dbReference type="Pfam" id="PF00271">
    <property type="entry name" value="Helicase_C"/>
    <property type="match status" value="1"/>
</dbReference>
<evidence type="ECO:0000259" key="9">
    <source>
        <dbReference type="PROSITE" id="PS51192"/>
    </source>
</evidence>
<dbReference type="InterPro" id="IPR000330">
    <property type="entry name" value="SNF2_N"/>
</dbReference>
<reference evidence="11 12" key="1">
    <citation type="submission" date="2024-05" db="EMBL/GenBank/DDBJ databases">
        <title>Long read based assembly of the Candida bracarensis genome reveals expanded adhesin content.</title>
        <authorList>
            <person name="Marcet-Houben M."/>
            <person name="Ksiezopolska E."/>
            <person name="Gabaldon T."/>
        </authorList>
    </citation>
    <scope>NUCLEOTIDE SEQUENCE [LARGE SCALE GENOMIC DNA]</scope>
    <source>
        <strain evidence="11 12">CBM6</strain>
    </source>
</reference>
<keyword evidence="5" id="KW-0862">Zinc</keyword>
<dbReference type="SUPFAM" id="SSF57850">
    <property type="entry name" value="RING/U-box"/>
    <property type="match status" value="1"/>
</dbReference>
<dbReference type="Pfam" id="PF00176">
    <property type="entry name" value="SNF2-rel_dom"/>
    <property type="match status" value="1"/>
</dbReference>
<dbReference type="Gene3D" id="3.30.40.10">
    <property type="entry name" value="Zinc/RING finger domain, C3HC4 (zinc finger)"/>
    <property type="match status" value="1"/>
</dbReference>
<dbReference type="InterPro" id="IPR038718">
    <property type="entry name" value="SNF2-like_sf"/>
</dbReference>
<proteinExistence type="predicted"/>
<dbReference type="PANTHER" id="PTHR45865">
    <property type="entry name" value="E3 UBIQUITIN-PROTEIN LIGASE SHPRH FAMILY MEMBER"/>
    <property type="match status" value="1"/>
</dbReference>
<evidence type="ECO:0000256" key="1">
    <source>
        <dbReference type="ARBA" id="ARBA00022723"/>
    </source>
</evidence>
<dbReference type="SMART" id="SM00490">
    <property type="entry name" value="HELICc"/>
    <property type="match status" value="1"/>
</dbReference>
<dbReference type="PROSITE" id="PS00518">
    <property type="entry name" value="ZF_RING_1"/>
    <property type="match status" value="1"/>
</dbReference>
<keyword evidence="4" id="KW-0378">Hydrolase</keyword>
<keyword evidence="2" id="KW-0547">Nucleotide-binding</keyword>
<name>A0ABR4P0U1_9SACH</name>
<dbReference type="InterPro" id="IPR027417">
    <property type="entry name" value="P-loop_NTPase"/>
</dbReference>
<dbReference type="EMBL" id="JBEVYD010000001">
    <property type="protein sequence ID" value="KAL3235244.1"/>
    <property type="molecule type" value="Genomic_DNA"/>
</dbReference>
<evidence type="ECO:0000259" key="10">
    <source>
        <dbReference type="PROSITE" id="PS51194"/>
    </source>
</evidence>
<dbReference type="InterPro" id="IPR001650">
    <property type="entry name" value="Helicase_C-like"/>
</dbReference>
<keyword evidence="12" id="KW-1185">Reference proteome</keyword>
<dbReference type="SUPFAM" id="SSF52540">
    <property type="entry name" value="P-loop containing nucleoside triphosphate hydrolases"/>
    <property type="match status" value="2"/>
</dbReference>
<dbReference type="Pfam" id="PF26021">
    <property type="entry name" value="Ferritin_C144_05"/>
    <property type="match status" value="1"/>
</dbReference>
<dbReference type="PROSITE" id="PS50089">
    <property type="entry name" value="ZF_RING_2"/>
    <property type="match status" value="1"/>
</dbReference>
<dbReference type="PROSITE" id="PS51194">
    <property type="entry name" value="HELICASE_CTER"/>
    <property type="match status" value="1"/>
</dbReference>
<dbReference type="InterPro" id="IPR014001">
    <property type="entry name" value="Helicase_ATP-bd"/>
</dbReference>
<dbReference type="Proteomes" id="UP001623330">
    <property type="component" value="Unassembled WGS sequence"/>
</dbReference>
<dbReference type="InterPro" id="IPR049730">
    <property type="entry name" value="SNF2/RAD54-like_C"/>
</dbReference>
<evidence type="ECO:0000256" key="2">
    <source>
        <dbReference type="ARBA" id="ARBA00022741"/>
    </source>
</evidence>
<comment type="caution">
    <text evidence="11">The sequence shown here is derived from an EMBL/GenBank/DDBJ whole genome shotgun (WGS) entry which is preliminary data.</text>
</comment>
<protein>
    <submittedName>
        <fullName evidence="11">Uncharacterized protein</fullName>
    </submittedName>
</protein>
<dbReference type="InterPro" id="IPR001841">
    <property type="entry name" value="Znf_RING"/>
</dbReference>
<dbReference type="PROSITE" id="PS51192">
    <property type="entry name" value="HELICASE_ATP_BIND_1"/>
    <property type="match status" value="1"/>
</dbReference>
<feature type="domain" description="Helicase C-terminal" evidence="10">
    <location>
        <begin position="1288"/>
        <end position="1450"/>
    </location>
</feature>
<keyword evidence="1" id="KW-0479">Metal-binding</keyword>
<dbReference type="Gene3D" id="3.40.50.10810">
    <property type="entry name" value="Tandem AAA-ATPase domain"/>
    <property type="match status" value="1"/>
</dbReference>
<dbReference type="InterPro" id="IPR017907">
    <property type="entry name" value="Znf_RING_CS"/>
</dbReference>
<organism evidence="11 12">
    <name type="scientific">Nakaseomyces bracarensis</name>
    <dbReference type="NCBI Taxonomy" id="273131"/>
    <lineage>
        <taxon>Eukaryota</taxon>
        <taxon>Fungi</taxon>
        <taxon>Dikarya</taxon>
        <taxon>Ascomycota</taxon>
        <taxon>Saccharomycotina</taxon>
        <taxon>Saccharomycetes</taxon>
        <taxon>Saccharomycetales</taxon>
        <taxon>Saccharomycetaceae</taxon>
        <taxon>Nakaseomyces</taxon>
    </lineage>
</organism>
<keyword evidence="3 7" id="KW-0863">Zinc-finger</keyword>
<dbReference type="Gene3D" id="3.40.50.300">
    <property type="entry name" value="P-loop containing nucleotide triphosphate hydrolases"/>
    <property type="match status" value="1"/>
</dbReference>
<evidence type="ECO:0000256" key="6">
    <source>
        <dbReference type="ARBA" id="ARBA00022840"/>
    </source>
</evidence>
<sequence>MLEIVLEGKVNGEFYDLIDESASEVVYDRSSGSAKIEFFDLLRIKTSIEGISSALNCENQLNVHVQTFIDDSDISEAFTIGVYGHDGSLMFNAAVSWNSNHRALLKDSLAIINEKYQDFRYKQAKSGSLKIGNTTSRKKRKRNPILKYKQSVYRDIVLDQSKLCYVPDKKEWDLIITFKLIFTPNCVNKFNSTVISFLDVLYPCFPDENRYLNRLPHITSNMVQNHFNNQAIMYTKDRTKKLAQTIELCPELETILDGKLFSYQKETVFWLLNKERYFSTNKGSLSYINGIANSDLIKLLNSKLSFGYFSAIDHVDLGTLFWNRITGFILTKYRAIELLEDQLRNNNGAKGLLAEEMGLGKTFEIMALILINKRRLSINEPQQYIVKDNKIISKCKATLIVCPLSILKQWISEFKLNSASLKVYFYRGFNSMKKEFNTENPQELVEILKKFDVIITSYSIVSSEIHYAQYATSSRSNRRKNLRYDYSSPLSLLQFFRIVLDEVQMLHSGSTKAAKCTSLLHRVHTWGVSGTPIQNIRDFQTVLSYLQIHPFNESDDIIKNMDSEVLQMVATKTDIPLRAIKATVRGAKVYLSSLFSLYVDFDLVYRHCKEDVADEIHIPKQHNMIIPLAFTPIEWDNYLDLWKCFLQESGYNPDGSGKTHMNNILLNQWLSKLRYTCGHAILPEKHNSSHKRESYDVHNLLDILQTMIMELIEKIDGLKRENYILKIRSAQYLMESEENYKDSMCILENSYNEVKAIIKDSIIDTNQLQIIENANKLKVNSVSNVRQRAYLEILHQCEFFLATAHYFRGTFILEVLRDKGQINTIDLNNDSIQWEDILGLDMLEEIKRHIPLEEQYYQYAEKTRNLLLEERLIKVQGTIDEIRNDIGQQNATYLDLVQFDTNNNLATSMSTNNCFHKLNDIISALNAQAEQYNNMADNLTALIYKPIIKNYDQNNEETKNTDYASSIEDQDHIFALFDCMERILKNRDQVLLSEENVKPTKSKHMPFDNLSILHKDLLKSLLYIYCEPLNTMFDELKNIRIVNRITNTPSKKNSDNTFESYLLSFERILEDHRLEIKSRRECLKRYNLVYNSKTEYYAHLQRISDSVTPLSQLDINTSASIIRSIKNDNKYSENCNKMKVLESRLKYLKNLEKLEESIQQNKHGIECTICLQEIKDGAMISCGHIFCKHCIRSWLKNKKCCPLCKVDTSFGEIYSFRFQNGNEEKKEEHIPGDKTGQEKILYSDDKENVRNSMDKLDGIIESKYEYFNLTNEVENMIIHDSFGSKIDFVIKLILFLKHGNELNRKAPPQILIYSQNFDFLKIMSKILNLHNIKNIACLQNNAKIGDAINLFKENDDVTCLLLNSKTLGTGLNLLNATHTFILDPIINQNEELQAINRNNRIGQTRETYVWNFMMTNTVEESIVRYKCQLENLRTKKKFGSNIIGPEANIDMEETAIEDSSGQLINSRHIWNCLFMK</sequence>
<dbReference type="InterPro" id="IPR013083">
    <property type="entry name" value="Znf_RING/FYVE/PHD"/>
</dbReference>
<gene>
    <name evidence="11" type="ORF">RNJ44_00003</name>
</gene>
<feature type="domain" description="Helicase ATP-binding" evidence="9">
    <location>
        <begin position="342"/>
        <end position="550"/>
    </location>
</feature>
<evidence type="ECO:0000256" key="4">
    <source>
        <dbReference type="ARBA" id="ARBA00022801"/>
    </source>
</evidence>
<dbReference type="Pfam" id="PF13639">
    <property type="entry name" value="zf-RING_2"/>
    <property type="match status" value="1"/>
</dbReference>
<keyword evidence="6" id="KW-0067">ATP-binding</keyword>
<evidence type="ECO:0000259" key="8">
    <source>
        <dbReference type="PROSITE" id="PS50089"/>
    </source>
</evidence>
<feature type="domain" description="RING-type" evidence="8">
    <location>
        <begin position="1167"/>
        <end position="1205"/>
    </location>
</feature>
<dbReference type="InterPro" id="IPR052583">
    <property type="entry name" value="ATP-helicase/E3_Ub-Ligase"/>
</dbReference>
<evidence type="ECO:0000313" key="11">
    <source>
        <dbReference type="EMBL" id="KAL3235244.1"/>
    </source>
</evidence>
<dbReference type="CDD" id="cd18793">
    <property type="entry name" value="SF2_C_SNF"/>
    <property type="match status" value="1"/>
</dbReference>
<accession>A0ABR4P0U1</accession>
<evidence type="ECO:0000313" key="12">
    <source>
        <dbReference type="Proteomes" id="UP001623330"/>
    </source>
</evidence>
<evidence type="ECO:0000256" key="5">
    <source>
        <dbReference type="ARBA" id="ARBA00022833"/>
    </source>
</evidence>